<comment type="catalytic activity">
    <reaction evidence="4">
        <text>S-methyl-5'-thioadenosine + H2O + H(+) = S-methyl-5'-thioinosine + NH4(+)</text>
        <dbReference type="Rhea" id="RHEA:25025"/>
        <dbReference type="ChEBI" id="CHEBI:15377"/>
        <dbReference type="ChEBI" id="CHEBI:15378"/>
        <dbReference type="ChEBI" id="CHEBI:17509"/>
        <dbReference type="ChEBI" id="CHEBI:28938"/>
        <dbReference type="ChEBI" id="CHEBI:48595"/>
        <dbReference type="EC" id="3.5.4.31"/>
    </reaction>
</comment>
<comment type="function">
    <text evidence="4">Catalyzes the deamination of three SAM-derived enzymatic products, namely 5'-deoxyadenosine, S-adenosyl-L-homocysteine, and 5'-methylthioadenosine, to produce the inosine analogs. Can also deaminate adenosine. The preferred substrate for this enzyme is 5'-deoxyadenosine, but all these substrates are efficiently deaminated. Likely functions in a S-adenosyl-L-methionine (SAM) recycling pathway from S-adenosyl-L-homocysteine (SAH) produced from SAM-dependent methylation reactions. May also be involved in the recycling of 5'-deoxyadenosine, whereupon the 5'-deoxyribose moiety of 5'-deoxyinosine is further metabolized to deoxyhexoses used for the biosynthesis of aromatic amino acids in methanogens.</text>
</comment>
<feature type="binding site" evidence="4">
    <location>
        <position position="306"/>
    </location>
    <ligand>
        <name>Zn(2+)</name>
        <dbReference type="ChEBI" id="CHEBI:29105"/>
    </ligand>
</feature>
<comment type="subunit">
    <text evidence="4">Homotetramer.</text>
</comment>
<feature type="domain" description="Amidohydrolase-related" evidence="5">
    <location>
        <begin position="62"/>
        <end position="410"/>
    </location>
</feature>
<dbReference type="InterPro" id="IPR050287">
    <property type="entry name" value="MTA/SAH_deaminase"/>
</dbReference>
<feature type="binding site" evidence="4">
    <location>
        <position position="218"/>
    </location>
    <ligand>
        <name>Zn(2+)</name>
        <dbReference type="ChEBI" id="CHEBI:29105"/>
    </ligand>
</feature>
<evidence type="ECO:0000256" key="4">
    <source>
        <dbReference type="HAMAP-Rule" id="MF_01281"/>
    </source>
</evidence>
<feature type="binding site" evidence="4">
    <location>
        <position position="100"/>
    </location>
    <ligand>
        <name>substrate</name>
    </ligand>
</feature>
<comment type="catalytic activity">
    <reaction evidence="4">
        <text>adenosine + H2O + H(+) = inosine + NH4(+)</text>
        <dbReference type="Rhea" id="RHEA:24408"/>
        <dbReference type="ChEBI" id="CHEBI:15377"/>
        <dbReference type="ChEBI" id="CHEBI:15378"/>
        <dbReference type="ChEBI" id="CHEBI:16335"/>
        <dbReference type="ChEBI" id="CHEBI:17596"/>
        <dbReference type="ChEBI" id="CHEBI:28938"/>
        <dbReference type="EC" id="3.5.4.4"/>
    </reaction>
</comment>
<dbReference type="InterPro" id="IPR023512">
    <property type="entry name" value="Deaminase_MtaD/DadD"/>
</dbReference>
<dbReference type="Pfam" id="PF01979">
    <property type="entry name" value="Amidohydro_1"/>
    <property type="match status" value="1"/>
</dbReference>
<keyword evidence="1 4" id="KW-0479">Metal-binding</keyword>
<feature type="binding site" evidence="4">
    <location>
        <position position="221"/>
    </location>
    <ligand>
        <name>substrate</name>
    </ligand>
</feature>
<keyword evidence="7" id="KW-1185">Reference proteome</keyword>
<comment type="caution">
    <text evidence="4">Lacks conserved residue(s) required for the propagation of feature annotation.</text>
</comment>
<dbReference type="HAMAP" id="MF_01281">
    <property type="entry name" value="MTA_SAH_deamin"/>
    <property type="match status" value="1"/>
</dbReference>
<dbReference type="InterPro" id="IPR032466">
    <property type="entry name" value="Metal_Hydrolase"/>
</dbReference>
<dbReference type="OrthoDB" id="372084at2157"/>
<dbReference type="SUPFAM" id="SSF51556">
    <property type="entry name" value="Metallo-dependent hydrolases"/>
    <property type="match status" value="1"/>
</dbReference>
<dbReference type="STRING" id="55758.MBFIL_11480"/>
<dbReference type="Proteomes" id="UP000077066">
    <property type="component" value="Unassembled WGS sequence"/>
</dbReference>
<keyword evidence="2 4" id="KW-0378">Hydrolase</keyword>
<evidence type="ECO:0000259" key="5">
    <source>
        <dbReference type="Pfam" id="PF01979"/>
    </source>
</evidence>
<dbReference type="EC" id="3.5.4.4" evidence="4"/>
<feature type="binding site" evidence="4">
    <location>
        <position position="71"/>
    </location>
    <ligand>
        <name>Zn(2+)</name>
        <dbReference type="ChEBI" id="CHEBI:29105"/>
    </ligand>
</feature>
<evidence type="ECO:0000256" key="3">
    <source>
        <dbReference type="ARBA" id="ARBA00022833"/>
    </source>
</evidence>
<dbReference type="EC" id="3.5.4.28" evidence="4"/>
<comment type="catalytic activity">
    <reaction evidence="4">
        <text>S-adenosyl-L-homocysteine + H2O + H(+) = S-inosyl-L-homocysteine + NH4(+)</text>
        <dbReference type="Rhea" id="RHEA:20716"/>
        <dbReference type="ChEBI" id="CHEBI:15377"/>
        <dbReference type="ChEBI" id="CHEBI:15378"/>
        <dbReference type="ChEBI" id="CHEBI:28938"/>
        <dbReference type="ChEBI" id="CHEBI:57856"/>
        <dbReference type="ChEBI" id="CHEBI:57985"/>
        <dbReference type="EC" id="3.5.4.28"/>
    </reaction>
</comment>
<organism evidence="6 7">
    <name type="scientific">Methanobrevibacter filiformis</name>
    <dbReference type="NCBI Taxonomy" id="55758"/>
    <lineage>
        <taxon>Archaea</taxon>
        <taxon>Methanobacteriati</taxon>
        <taxon>Methanobacteriota</taxon>
        <taxon>Methanomada group</taxon>
        <taxon>Methanobacteria</taxon>
        <taxon>Methanobacteriales</taxon>
        <taxon>Methanobacteriaceae</taxon>
        <taxon>Methanobrevibacter</taxon>
    </lineage>
</organism>
<dbReference type="EC" id="3.5.4.31" evidence="4"/>
<protein>
    <recommendedName>
        <fullName evidence="4">5'-deoxyadenosine deaminase</fullName>
        <shortName evidence="4">5'-dA deaminase</shortName>
        <ecNumber evidence="4">3.5.4.41</ecNumber>
    </recommendedName>
    <alternativeName>
        <fullName evidence="4">5'-methylthioadenosine deaminase</fullName>
        <shortName evidence="4">MTA deaminase</shortName>
        <ecNumber evidence="4">3.5.4.31</ecNumber>
    </alternativeName>
    <alternativeName>
        <fullName evidence="4">Adenosine deaminase</fullName>
        <ecNumber evidence="4">3.5.4.4</ecNumber>
    </alternativeName>
    <alternativeName>
        <fullName evidence="4">S-adenosylhomocysteine deaminase</fullName>
        <shortName evidence="4">SAH deaminase</shortName>
        <ecNumber evidence="4">3.5.4.28</ecNumber>
    </alternativeName>
</protein>
<evidence type="ECO:0000313" key="6">
    <source>
        <dbReference type="EMBL" id="KZX12501.1"/>
    </source>
</evidence>
<accession>A0A166AUY0</accession>
<evidence type="ECO:0000256" key="2">
    <source>
        <dbReference type="ARBA" id="ARBA00022801"/>
    </source>
</evidence>
<dbReference type="PATRIC" id="fig|55758.3.peg.1315"/>
<comment type="miscellaneous">
    <text evidence="4">SAH is a product of SAM methyltransferases and is known to be a feedback inhibitor of these enzymes. As a result of this inhibition, organisms have evolved efficient enzymes to metabolize SAH via different pathways. The pathway found in methanogens differs from the canonical pathway, it uses the deamination of S-adenosyl-L-homocysteine to form S-inosyl-L-homocysteine for the regeneration of SAM from S-adenosyl-L-homocysteine. 5'-deoxyadenosine is a radical SAM enzyme reaction product which strongly inhibits radical SAM enzymes. A pathway for removing this product must be present in methanogens where the MTA/SAH nucleosidase which normally metabolizes this compound is absent.</text>
</comment>
<dbReference type="GO" id="GO:0046872">
    <property type="term" value="F:metal ion binding"/>
    <property type="evidence" value="ECO:0007669"/>
    <property type="project" value="UniProtKB-KW"/>
</dbReference>
<dbReference type="UniPathway" id="UPA00315"/>
<dbReference type="Gene3D" id="2.30.40.10">
    <property type="entry name" value="Urease, subunit C, domain 1"/>
    <property type="match status" value="1"/>
</dbReference>
<keyword evidence="3 4" id="KW-0862">Zinc</keyword>
<evidence type="ECO:0000256" key="1">
    <source>
        <dbReference type="ARBA" id="ARBA00022723"/>
    </source>
</evidence>
<dbReference type="GO" id="GO:0090614">
    <property type="term" value="F:5'-methylthioadenosine deaminase activity"/>
    <property type="evidence" value="ECO:0007669"/>
    <property type="project" value="UniProtKB-EC"/>
</dbReference>
<dbReference type="InterPro" id="IPR011059">
    <property type="entry name" value="Metal-dep_hydrolase_composite"/>
</dbReference>
<dbReference type="AlphaFoldDB" id="A0A166AUY0"/>
<dbReference type="GO" id="GO:0006556">
    <property type="term" value="P:S-adenosylmethionine biosynthetic process"/>
    <property type="evidence" value="ECO:0007669"/>
    <property type="project" value="UniProtKB-UniRule"/>
</dbReference>
<name>A0A166AUY0_9EURY</name>
<comment type="catalytic activity">
    <reaction evidence="4">
        <text>5'-deoxyadenosine + H2O + H(+) = 5'-deoxyinosine + NH4(+)</text>
        <dbReference type="Rhea" id="RHEA:42892"/>
        <dbReference type="ChEBI" id="CHEBI:15377"/>
        <dbReference type="ChEBI" id="CHEBI:15378"/>
        <dbReference type="ChEBI" id="CHEBI:17319"/>
        <dbReference type="ChEBI" id="CHEBI:28938"/>
        <dbReference type="ChEBI" id="CHEBI:82775"/>
        <dbReference type="EC" id="3.5.4.41"/>
    </reaction>
</comment>
<dbReference type="InterPro" id="IPR006680">
    <property type="entry name" value="Amidohydro-rel"/>
</dbReference>
<dbReference type="RefSeq" id="WP_066972478.1">
    <property type="nucleotide sequence ID" value="NZ_LWMT01000229.1"/>
</dbReference>
<feature type="binding site" evidence="4">
    <location>
        <position position="306"/>
    </location>
    <ligand>
        <name>substrate</name>
    </ligand>
</feature>
<dbReference type="CDD" id="cd01298">
    <property type="entry name" value="ATZ_TRZ_like"/>
    <property type="match status" value="1"/>
</dbReference>
<dbReference type="PANTHER" id="PTHR43794">
    <property type="entry name" value="AMINOHYDROLASE SSNA-RELATED"/>
    <property type="match status" value="1"/>
</dbReference>
<dbReference type="GO" id="GO:0050270">
    <property type="term" value="F:S-adenosylhomocysteine deaminase activity"/>
    <property type="evidence" value="ECO:0007669"/>
    <property type="project" value="UniProtKB-EC"/>
</dbReference>
<feature type="binding site" evidence="4">
    <location>
        <position position="191"/>
    </location>
    <ligand>
        <name>substrate</name>
    </ligand>
</feature>
<dbReference type="Gene3D" id="3.20.20.140">
    <property type="entry name" value="Metal-dependent hydrolases"/>
    <property type="match status" value="1"/>
</dbReference>
<dbReference type="EC" id="3.5.4.41" evidence="4"/>
<comment type="pathway">
    <text evidence="4">Amino-acid biosynthesis; S-adenosyl-L-methionine biosynthesis.</text>
</comment>
<dbReference type="EMBL" id="LWMT01000229">
    <property type="protein sequence ID" value="KZX12501.1"/>
    <property type="molecule type" value="Genomic_DNA"/>
</dbReference>
<feature type="binding site" evidence="4">
    <location>
        <position position="73"/>
    </location>
    <ligand>
        <name>Zn(2+)</name>
        <dbReference type="ChEBI" id="CHEBI:29105"/>
    </ligand>
</feature>
<dbReference type="FunFam" id="3.20.20.140:FF:000014">
    <property type="entry name" value="5-methylthioadenosine/S-adenosylhomocysteine deaminase"/>
    <property type="match status" value="1"/>
</dbReference>
<sequence>METKNTLIKNITVISPVNNNITNNVQIKKGTSILIENDRIAEISSNISENAIDKVINGNGKIAIPGLINTHTHVPMNLFRGLADDLELDSWLNDHIWPMEANLNGEFTYIGALHGILEMIKTGTTTFNDMYFYLNDIAKAVEESGVRGVLSYGMIDFFDDEKRKTELKESTKTVKEFNGKYDRIKINYGPHSIYTCSKELLIETRALANKYNTGIHIHMSETKKEIDDVYEAQGKHPFEYLEEIGFLGEDVLAAHCVWLNNKEIAIIKENNVKISHNPCSNMKLASGIAPIDKLTENNICVSLGTDGASSNNNLDLFEEMKFASLLQKVNTFNPEVLPAGKILEMATIDAAKALGMENEIGSIEEGKKADIILLDTSNVNLTPTVNSLISHIVYSGNGYNVDTTICNGEILMEDKEVKTLNEQEIIKKTNETVKLMKEA</sequence>
<dbReference type="GO" id="GO:0004000">
    <property type="term" value="F:adenosine deaminase activity"/>
    <property type="evidence" value="ECO:0007669"/>
    <property type="project" value="UniProtKB-UniRule"/>
</dbReference>
<dbReference type="GO" id="GO:0090613">
    <property type="term" value="F:5'-deoxyadenosine deaminase activity"/>
    <property type="evidence" value="ECO:0007669"/>
    <property type="project" value="UniProtKB-UniRule"/>
</dbReference>
<dbReference type="SUPFAM" id="SSF51338">
    <property type="entry name" value="Composite domain of metallo-dependent hydrolases"/>
    <property type="match status" value="1"/>
</dbReference>
<dbReference type="PANTHER" id="PTHR43794:SF11">
    <property type="entry name" value="AMIDOHYDROLASE-RELATED DOMAIN-CONTAINING PROTEIN"/>
    <property type="match status" value="1"/>
</dbReference>
<gene>
    <name evidence="6" type="primary">mtaD_1</name>
    <name evidence="4" type="synonym">dadD</name>
    <name evidence="6" type="ORF">MBFIL_11480</name>
</gene>
<reference evidence="6 7" key="1">
    <citation type="submission" date="2016-04" db="EMBL/GenBank/DDBJ databases">
        <title>Genome sequence of Methanobrevibacter filiformis DSM 11501.</title>
        <authorList>
            <person name="Poehlein A."/>
            <person name="Seedorf H."/>
            <person name="Daniel R."/>
        </authorList>
    </citation>
    <scope>NUCLEOTIDE SEQUENCE [LARGE SCALE GENOMIC DNA]</scope>
    <source>
        <strain evidence="6 7">DSM 11501</strain>
    </source>
</reference>
<comment type="cofactor">
    <cofactor evidence="4">
        <name>Zn(2+)</name>
        <dbReference type="ChEBI" id="CHEBI:29105"/>
    </cofactor>
    <text evidence="4">Binds 1 zinc ion per subunit.</text>
</comment>
<comment type="caution">
    <text evidence="6">The sequence shown here is derived from an EMBL/GenBank/DDBJ whole genome shotgun (WGS) entry which is preliminary data.</text>
</comment>
<evidence type="ECO:0000313" key="7">
    <source>
        <dbReference type="Proteomes" id="UP000077066"/>
    </source>
</evidence>
<comment type="similarity">
    <text evidence="4">Belongs to the metallo-dependent hydrolases superfamily. MTA/SAH deaminase family.</text>
</comment>
<proteinExistence type="inferred from homology"/>